<dbReference type="PANTHER" id="PTHR30137:SF15">
    <property type="entry name" value="BLL6902 PROTEIN"/>
    <property type="match status" value="1"/>
</dbReference>
<dbReference type="SUPFAM" id="SSF51679">
    <property type="entry name" value="Bacterial luciferase-like"/>
    <property type="match status" value="1"/>
</dbReference>
<protein>
    <submittedName>
        <fullName evidence="2">Alkanal monooxygenase alpha chain</fullName>
        <ecNumber evidence="2">1.14.14.3</ecNumber>
    </submittedName>
</protein>
<reference evidence="3" key="1">
    <citation type="submission" date="2017-11" db="EMBL/GenBank/DDBJ databases">
        <title>Otitis media/interna in a cat caused by the recently described species Corynebacterium provencense.</title>
        <authorList>
            <person name="Kittl S."/>
            <person name="Brodard I."/>
            <person name="Rychener L."/>
            <person name="Jores J."/>
            <person name="Roosje P."/>
            <person name="Gobeli Brawand S."/>
        </authorList>
    </citation>
    <scope>NUCLEOTIDE SEQUENCE [LARGE SCALE GENOMIC DNA]</scope>
    <source>
        <strain evidence="3">17KM38</strain>
    </source>
</reference>
<dbReference type="PANTHER" id="PTHR30137">
    <property type="entry name" value="LUCIFERASE-LIKE MONOOXYGENASE"/>
    <property type="match status" value="1"/>
</dbReference>
<keyword evidence="2" id="KW-0560">Oxidoreductase</keyword>
<dbReference type="InterPro" id="IPR050766">
    <property type="entry name" value="Bact_Lucif_Oxidored"/>
</dbReference>
<accession>A0A2Z3YS50</accession>
<proteinExistence type="predicted"/>
<dbReference type="Proteomes" id="UP000247696">
    <property type="component" value="Chromosome"/>
</dbReference>
<dbReference type="Pfam" id="PF00296">
    <property type="entry name" value="Bac_luciferase"/>
    <property type="match status" value="1"/>
</dbReference>
<feature type="domain" description="Luciferase-like" evidence="1">
    <location>
        <begin position="26"/>
        <end position="267"/>
    </location>
</feature>
<evidence type="ECO:0000313" key="3">
    <source>
        <dbReference type="Proteomes" id="UP000247696"/>
    </source>
</evidence>
<dbReference type="STRING" id="1737425.GCA_900049755_01478"/>
<dbReference type="EC" id="1.14.14.3" evidence="2"/>
<dbReference type="KEGG" id="cpre:Csp1_23890"/>
<dbReference type="RefSeq" id="WP_110482164.1">
    <property type="nucleotide sequence ID" value="NZ_CP024988.1"/>
</dbReference>
<evidence type="ECO:0000259" key="1">
    <source>
        <dbReference type="Pfam" id="PF00296"/>
    </source>
</evidence>
<evidence type="ECO:0000313" key="2">
    <source>
        <dbReference type="EMBL" id="AWT27139.1"/>
    </source>
</evidence>
<dbReference type="GO" id="GO:0047646">
    <property type="term" value="F:alkanal monooxygenase (FMN-linked) activity"/>
    <property type="evidence" value="ECO:0007669"/>
    <property type="project" value="UniProtKB-EC"/>
</dbReference>
<gene>
    <name evidence="2" type="primary">luxA_5</name>
    <name evidence="2" type="ORF">Csp1_23890</name>
</gene>
<keyword evidence="2" id="KW-0503">Monooxygenase</keyword>
<dbReference type="GO" id="GO:0005829">
    <property type="term" value="C:cytosol"/>
    <property type="evidence" value="ECO:0007669"/>
    <property type="project" value="TreeGrafter"/>
</dbReference>
<dbReference type="AlphaFoldDB" id="A0A2Z3YS50"/>
<sequence>MKAFGFLSFGHYDLAASERSGPGRRMPGAKENLKNAVEIAVGADEIGVNGAYYRVHHFAPQHASPMPLLSAAAARTSRIEVGTGVIDIRYENPLHLAEDAAQLDLLSDGRLALGISRGAPEPVDRGYEAFGYHAADDDPKGAAMAREKFARFLAAVDGEGMATSLPLEEQYPRMYQPNVKIPVMPHSMSLRKHVWWGAGSRNTAVHAAEQGVNLMSSTLLTEANGDQFENLQAEQIHLYREAWKKAGHPWTPRVSVSRSIIPVTSDQDRRMFGLGGDSGGIGWIDDGQATFGRSYVDEPDKLVEQLKKDPALAAADTLMLTIPSQLGVDANLRILENFAEHVAPALGWKSNTEGPVTGYPVD</sequence>
<name>A0A2Z3YS50_9CORY</name>
<dbReference type="OrthoDB" id="7903015at2"/>
<dbReference type="InterPro" id="IPR036661">
    <property type="entry name" value="Luciferase-like_sf"/>
</dbReference>
<dbReference type="EMBL" id="CP024988">
    <property type="protein sequence ID" value="AWT27139.1"/>
    <property type="molecule type" value="Genomic_DNA"/>
</dbReference>
<organism evidence="2 3">
    <name type="scientific">Corynebacterium provencense</name>
    <dbReference type="NCBI Taxonomy" id="1737425"/>
    <lineage>
        <taxon>Bacteria</taxon>
        <taxon>Bacillati</taxon>
        <taxon>Actinomycetota</taxon>
        <taxon>Actinomycetes</taxon>
        <taxon>Mycobacteriales</taxon>
        <taxon>Corynebacteriaceae</taxon>
        <taxon>Corynebacterium</taxon>
    </lineage>
</organism>
<dbReference type="InterPro" id="IPR011251">
    <property type="entry name" value="Luciferase-like_dom"/>
</dbReference>
<dbReference type="Gene3D" id="3.20.20.30">
    <property type="entry name" value="Luciferase-like domain"/>
    <property type="match status" value="1"/>
</dbReference>
<keyword evidence="3" id="KW-1185">Reference proteome</keyword>